<dbReference type="PANTHER" id="PTHR34116">
    <property type="entry name" value="PLASMINOGEN ACTIVATOR INHIBITOR"/>
    <property type="match status" value="1"/>
</dbReference>
<evidence type="ECO:0000313" key="3">
    <source>
        <dbReference type="Proteomes" id="UP000652761"/>
    </source>
</evidence>
<dbReference type="AlphaFoldDB" id="A0A843WHX0"/>
<evidence type="ECO:0000313" key="2">
    <source>
        <dbReference type="EMBL" id="MQM11093.1"/>
    </source>
</evidence>
<keyword evidence="1" id="KW-1133">Transmembrane helix</keyword>
<feature type="transmembrane region" description="Helical" evidence="1">
    <location>
        <begin position="98"/>
        <end position="119"/>
    </location>
</feature>
<name>A0A843WHX0_COLES</name>
<feature type="transmembrane region" description="Helical" evidence="1">
    <location>
        <begin position="233"/>
        <end position="256"/>
    </location>
</feature>
<feature type="transmembrane region" description="Helical" evidence="1">
    <location>
        <begin position="262"/>
        <end position="289"/>
    </location>
</feature>
<feature type="transmembrane region" description="Helical" evidence="1">
    <location>
        <begin position="55"/>
        <end position="78"/>
    </location>
</feature>
<comment type="caution">
    <text evidence="2">The sequence shown here is derived from an EMBL/GenBank/DDBJ whole genome shotgun (WGS) entry which is preliminary data.</text>
</comment>
<dbReference type="Proteomes" id="UP000652761">
    <property type="component" value="Unassembled WGS sequence"/>
</dbReference>
<dbReference type="PANTHER" id="PTHR34116:SF2">
    <property type="entry name" value="THH1_TOM1_TOM3 DOMAIN-CONTAINING PROTEIN"/>
    <property type="match status" value="1"/>
</dbReference>
<dbReference type="PIRSF" id="PIRSF031277">
    <property type="entry name" value="UCP031277"/>
    <property type="match status" value="1"/>
</dbReference>
<accession>A0A843WHX0</accession>
<proteinExistence type="predicted"/>
<keyword evidence="1" id="KW-0812">Transmembrane</keyword>
<dbReference type="SMR" id="A0A843WHX0"/>
<reference evidence="2" key="1">
    <citation type="submission" date="2017-07" db="EMBL/GenBank/DDBJ databases">
        <title>Taro Niue Genome Assembly and Annotation.</title>
        <authorList>
            <person name="Atibalentja N."/>
            <person name="Keating K."/>
            <person name="Fields C.J."/>
        </authorList>
    </citation>
    <scope>NUCLEOTIDE SEQUENCE</scope>
    <source>
        <strain evidence="2">Niue_2</strain>
        <tissue evidence="2">Leaf</tissue>
    </source>
</reference>
<keyword evidence="3" id="KW-1185">Reference proteome</keyword>
<protein>
    <submittedName>
        <fullName evidence="2">Uncharacterized protein</fullName>
    </submittedName>
</protein>
<dbReference type="InterPro" id="IPR016971">
    <property type="entry name" value="UCP031277"/>
</dbReference>
<sequence length="375" mass="41993">MPLTRLAADAFGVATIALVSLFVILGLLCIIYSLYFRAHIQKQRLLQLGYFNGPWITRIAFTSVAIWWSIGEIVRLTLLKGRGRLFTSLVWQKNVCKYYILSNIGFAEPNLFLILVLLLHASLQKRESGTLSHRWNARTISCAFLLCIPMFILQLGLVFFGPKFLNKERNHDIKLANYFWSTSYLTEDSSTCTYPLLSTVLLGFYDVLLMAYAFYLGARIVSLVINKGLRRRAYILILSVMLFLPSRAILLGVTVLTRPGHLAFEALVFLAFLMLLIFALVGMCMLVFYPMADALALTGIVHLDIEEVPFDDYYDGASLVPNRSQLETSRNSDVSTKRGSISFRTMIKDESPVADVSDLGGPLSPAALHIISPPG</sequence>
<organism evidence="2 3">
    <name type="scientific">Colocasia esculenta</name>
    <name type="common">Wild taro</name>
    <name type="synonym">Arum esculentum</name>
    <dbReference type="NCBI Taxonomy" id="4460"/>
    <lineage>
        <taxon>Eukaryota</taxon>
        <taxon>Viridiplantae</taxon>
        <taxon>Streptophyta</taxon>
        <taxon>Embryophyta</taxon>
        <taxon>Tracheophyta</taxon>
        <taxon>Spermatophyta</taxon>
        <taxon>Magnoliopsida</taxon>
        <taxon>Liliopsida</taxon>
        <taxon>Araceae</taxon>
        <taxon>Aroideae</taxon>
        <taxon>Colocasieae</taxon>
        <taxon>Colocasia</taxon>
    </lineage>
</organism>
<evidence type="ECO:0000256" key="1">
    <source>
        <dbReference type="SAM" id="Phobius"/>
    </source>
</evidence>
<feature type="transmembrane region" description="Helical" evidence="1">
    <location>
        <begin position="12"/>
        <end position="35"/>
    </location>
</feature>
<dbReference type="OrthoDB" id="1869454at2759"/>
<feature type="transmembrane region" description="Helical" evidence="1">
    <location>
        <begin position="196"/>
        <end position="221"/>
    </location>
</feature>
<keyword evidence="1" id="KW-0472">Membrane</keyword>
<dbReference type="EMBL" id="NMUH01004864">
    <property type="protein sequence ID" value="MQM11093.1"/>
    <property type="molecule type" value="Genomic_DNA"/>
</dbReference>
<gene>
    <name evidence="2" type="ORF">Taro_043992</name>
</gene>
<feature type="transmembrane region" description="Helical" evidence="1">
    <location>
        <begin position="140"/>
        <end position="160"/>
    </location>
</feature>